<evidence type="ECO:0000259" key="7">
    <source>
        <dbReference type="Pfam" id="PF00482"/>
    </source>
</evidence>
<sequence>GALEGSLLYLAEFYEGEVDTAVKNLSGLLEPVLLIFVGLLVAFIALAIITPIYKLIGSLQGLR</sequence>
<evidence type="ECO:0000256" key="2">
    <source>
        <dbReference type="ARBA" id="ARBA00022475"/>
    </source>
</evidence>
<keyword evidence="4 6" id="KW-1133">Transmembrane helix</keyword>
<feature type="non-terminal residue" evidence="8">
    <location>
        <position position="1"/>
    </location>
</feature>
<feature type="domain" description="Type II secretion system protein GspF" evidence="7">
    <location>
        <begin position="1"/>
        <end position="51"/>
    </location>
</feature>
<dbReference type="AlphaFoldDB" id="X1MIL8"/>
<accession>X1MIL8</accession>
<dbReference type="Pfam" id="PF00482">
    <property type="entry name" value="T2SSF"/>
    <property type="match status" value="1"/>
</dbReference>
<evidence type="ECO:0000256" key="6">
    <source>
        <dbReference type="SAM" id="Phobius"/>
    </source>
</evidence>
<evidence type="ECO:0000256" key="1">
    <source>
        <dbReference type="ARBA" id="ARBA00004651"/>
    </source>
</evidence>
<dbReference type="PANTHER" id="PTHR30012">
    <property type="entry name" value="GENERAL SECRETION PATHWAY PROTEIN"/>
    <property type="match status" value="1"/>
</dbReference>
<name>X1MIL8_9ZZZZ</name>
<evidence type="ECO:0000256" key="3">
    <source>
        <dbReference type="ARBA" id="ARBA00022692"/>
    </source>
</evidence>
<dbReference type="EMBL" id="BARV01019473">
    <property type="protein sequence ID" value="GAI31123.1"/>
    <property type="molecule type" value="Genomic_DNA"/>
</dbReference>
<evidence type="ECO:0000256" key="5">
    <source>
        <dbReference type="ARBA" id="ARBA00023136"/>
    </source>
</evidence>
<reference evidence="8" key="1">
    <citation type="journal article" date="2014" name="Front. Microbiol.">
        <title>High frequency of phylogenetically diverse reductive dehalogenase-homologous genes in deep subseafloor sedimentary metagenomes.</title>
        <authorList>
            <person name="Kawai M."/>
            <person name="Futagami T."/>
            <person name="Toyoda A."/>
            <person name="Takaki Y."/>
            <person name="Nishi S."/>
            <person name="Hori S."/>
            <person name="Arai W."/>
            <person name="Tsubouchi T."/>
            <person name="Morono Y."/>
            <person name="Uchiyama I."/>
            <person name="Ito T."/>
            <person name="Fujiyama A."/>
            <person name="Inagaki F."/>
            <person name="Takami H."/>
        </authorList>
    </citation>
    <scope>NUCLEOTIDE SEQUENCE</scope>
    <source>
        <strain evidence="8">Expedition CK06-06</strain>
    </source>
</reference>
<comment type="subcellular location">
    <subcellularLocation>
        <location evidence="1">Cell membrane</location>
        <topology evidence="1">Multi-pass membrane protein</topology>
    </subcellularLocation>
</comment>
<evidence type="ECO:0000256" key="4">
    <source>
        <dbReference type="ARBA" id="ARBA00022989"/>
    </source>
</evidence>
<dbReference type="InterPro" id="IPR003004">
    <property type="entry name" value="GspF/PilC"/>
</dbReference>
<dbReference type="PANTHER" id="PTHR30012:SF0">
    <property type="entry name" value="TYPE II SECRETION SYSTEM PROTEIN F-RELATED"/>
    <property type="match status" value="1"/>
</dbReference>
<dbReference type="GO" id="GO:0005886">
    <property type="term" value="C:plasma membrane"/>
    <property type="evidence" value="ECO:0007669"/>
    <property type="project" value="UniProtKB-SubCell"/>
</dbReference>
<proteinExistence type="predicted"/>
<evidence type="ECO:0000313" key="8">
    <source>
        <dbReference type="EMBL" id="GAI31123.1"/>
    </source>
</evidence>
<feature type="transmembrane region" description="Helical" evidence="6">
    <location>
        <begin position="32"/>
        <end position="53"/>
    </location>
</feature>
<keyword evidence="3 6" id="KW-0812">Transmembrane</keyword>
<organism evidence="8">
    <name type="scientific">marine sediment metagenome</name>
    <dbReference type="NCBI Taxonomy" id="412755"/>
    <lineage>
        <taxon>unclassified sequences</taxon>
        <taxon>metagenomes</taxon>
        <taxon>ecological metagenomes</taxon>
    </lineage>
</organism>
<keyword evidence="2" id="KW-1003">Cell membrane</keyword>
<comment type="caution">
    <text evidence="8">The sequence shown here is derived from an EMBL/GenBank/DDBJ whole genome shotgun (WGS) entry which is preliminary data.</text>
</comment>
<protein>
    <recommendedName>
        <fullName evidence="7">Type II secretion system protein GspF domain-containing protein</fullName>
    </recommendedName>
</protein>
<dbReference type="InterPro" id="IPR018076">
    <property type="entry name" value="T2SS_GspF_dom"/>
</dbReference>
<keyword evidence="5 6" id="KW-0472">Membrane</keyword>
<gene>
    <name evidence="8" type="ORF">S06H3_32724</name>
</gene>